<dbReference type="GO" id="GO:0043565">
    <property type="term" value="F:sequence-specific DNA binding"/>
    <property type="evidence" value="ECO:0007669"/>
    <property type="project" value="InterPro"/>
</dbReference>
<protein>
    <submittedName>
        <fullName evidence="2">His repressor</fullName>
    </submittedName>
</protein>
<dbReference type="Pfam" id="PF01371">
    <property type="entry name" value="Trp_repressor"/>
    <property type="match status" value="1"/>
</dbReference>
<dbReference type="NCBIfam" id="TIGR02531">
    <property type="entry name" value="yecD_yerC"/>
    <property type="match status" value="1"/>
</dbReference>
<dbReference type="Gene3D" id="1.10.1270.10">
    <property type="entry name" value="TrpR-like"/>
    <property type="match status" value="1"/>
</dbReference>
<dbReference type="InterPro" id="IPR000831">
    <property type="entry name" value="Trp_repress"/>
</dbReference>
<proteinExistence type="predicted"/>
<evidence type="ECO:0000313" key="2">
    <source>
        <dbReference type="EMBL" id="GAD60066.1"/>
    </source>
</evidence>
<organism evidence="2 3">
    <name type="scientific">Brevundimonas abyssalis TAR-001</name>
    <dbReference type="NCBI Taxonomy" id="1391729"/>
    <lineage>
        <taxon>Bacteria</taxon>
        <taxon>Pseudomonadati</taxon>
        <taxon>Pseudomonadota</taxon>
        <taxon>Alphaproteobacteria</taxon>
        <taxon>Caulobacterales</taxon>
        <taxon>Caulobacteraceae</taxon>
        <taxon>Brevundimonas</taxon>
    </lineage>
</organism>
<keyword evidence="3" id="KW-1185">Reference proteome</keyword>
<gene>
    <name evidence="2" type="ORF">MBEBAB_2316</name>
</gene>
<sequence>MAYQDLPTDNDARTALFDAILSLRTREEVDAFLSDLCTPSEIRAFAERWEVARLLDAGGKSYREIAEEAHASPTTVVRVARFLKEMPHQATGWCSTASSAPDTKVKSHEYCIRATAHRGPEVRPSGRPFPRADPRRGPARHEGRQ</sequence>
<dbReference type="Proteomes" id="UP000016569">
    <property type="component" value="Unassembled WGS sequence"/>
</dbReference>
<accession>A0A8E0ND26</accession>
<dbReference type="PANTHER" id="PTHR40080:SF1">
    <property type="entry name" value="TRPR-LIKE PROTEIN YERC_YECD"/>
    <property type="match status" value="1"/>
</dbReference>
<dbReference type="InterPro" id="IPR010921">
    <property type="entry name" value="Trp_repressor/repl_initiator"/>
</dbReference>
<dbReference type="InterPro" id="IPR013368">
    <property type="entry name" value="YecD_YerC"/>
</dbReference>
<evidence type="ECO:0000256" key="1">
    <source>
        <dbReference type="SAM" id="MobiDB-lite"/>
    </source>
</evidence>
<name>A0A8E0ND26_9CAUL</name>
<dbReference type="SUPFAM" id="SSF48295">
    <property type="entry name" value="TrpR-like"/>
    <property type="match status" value="1"/>
</dbReference>
<feature type="compositionally biased region" description="Basic and acidic residues" evidence="1">
    <location>
        <begin position="130"/>
        <end position="145"/>
    </location>
</feature>
<dbReference type="EMBL" id="BATC01000051">
    <property type="protein sequence ID" value="GAD60066.1"/>
    <property type="molecule type" value="Genomic_DNA"/>
</dbReference>
<dbReference type="AlphaFoldDB" id="A0A8E0ND26"/>
<evidence type="ECO:0000313" key="3">
    <source>
        <dbReference type="Proteomes" id="UP000016569"/>
    </source>
</evidence>
<dbReference type="PANTHER" id="PTHR40080">
    <property type="entry name" value="LMO1763 PROTEIN"/>
    <property type="match status" value="1"/>
</dbReference>
<dbReference type="GO" id="GO:0003700">
    <property type="term" value="F:DNA-binding transcription factor activity"/>
    <property type="evidence" value="ECO:0007669"/>
    <property type="project" value="InterPro"/>
</dbReference>
<reference evidence="3" key="1">
    <citation type="journal article" date="2013" name="Genome Announc.">
        <title>Draft Genome Sequence of the Dimorphic Prosthecate Bacterium Brevundimonas abyssalis TAR-001T.</title>
        <authorList>
            <person name="Tsubouchi T."/>
            <person name="Nishi S."/>
            <person name="Usui K."/>
            <person name="Shimane Y."/>
            <person name="Takaki Y."/>
            <person name="Maruyama T."/>
            <person name="Hatada Y."/>
        </authorList>
    </citation>
    <scope>NUCLEOTIDE SEQUENCE [LARGE SCALE GENOMIC DNA]</scope>
    <source>
        <strain evidence="3">TAR-001</strain>
    </source>
</reference>
<comment type="caution">
    <text evidence="2">The sequence shown here is derived from an EMBL/GenBank/DDBJ whole genome shotgun (WGS) entry which is preliminary data.</text>
</comment>
<dbReference type="InterPro" id="IPR038116">
    <property type="entry name" value="TrpR-like_sf"/>
</dbReference>
<feature type="region of interest" description="Disordered" evidence="1">
    <location>
        <begin position="116"/>
        <end position="145"/>
    </location>
</feature>